<dbReference type="Gene3D" id="1.10.10.60">
    <property type="entry name" value="Homeodomain-like"/>
    <property type="match status" value="1"/>
</dbReference>
<dbReference type="PROSITE" id="PS01124">
    <property type="entry name" value="HTH_ARAC_FAMILY_2"/>
    <property type="match status" value="1"/>
</dbReference>
<dbReference type="GO" id="GO:0003700">
    <property type="term" value="F:DNA-binding transcription factor activity"/>
    <property type="evidence" value="ECO:0007669"/>
    <property type="project" value="InterPro"/>
</dbReference>
<proteinExistence type="predicted"/>
<protein>
    <recommendedName>
        <fullName evidence="1">HTH araC/xylS-type domain-containing protein</fullName>
    </recommendedName>
</protein>
<name>A0A4P6JPQ2_KTERU</name>
<evidence type="ECO:0000313" key="3">
    <source>
        <dbReference type="Proteomes" id="UP000290365"/>
    </source>
</evidence>
<evidence type="ECO:0000259" key="1">
    <source>
        <dbReference type="PROSITE" id="PS01124"/>
    </source>
</evidence>
<dbReference type="Proteomes" id="UP000290365">
    <property type="component" value="Chromosome"/>
</dbReference>
<dbReference type="AlphaFoldDB" id="A0A4P6JPQ2"/>
<dbReference type="GO" id="GO:0043565">
    <property type="term" value="F:sequence-specific DNA binding"/>
    <property type="evidence" value="ECO:0007669"/>
    <property type="project" value="InterPro"/>
</dbReference>
<gene>
    <name evidence="2" type="ORF">EPA93_14820</name>
</gene>
<accession>A0A4P6JPQ2</accession>
<feature type="domain" description="HTH araC/xylS-type" evidence="1">
    <location>
        <begin position="1"/>
        <end position="50"/>
    </location>
</feature>
<evidence type="ECO:0000313" key="2">
    <source>
        <dbReference type="EMBL" id="QBD77203.1"/>
    </source>
</evidence>
<dbReference type="InterPro" id="IPR018060">
    <property type="entry name" value="HTH_AraC"/>
</dbReference>
<dbReference type="KEGG" id="kbs:EPA93_14820"/>
<reference evidence="2 3" key="1">
    <citation type="submission" date="2019-01" db="EMBL/GenBank/DDBJ databases">
        <title>Ktedonosporobacter rubrisoli SCAWS-G2.</title>
        <authorList>
            <person name="Huang Y."/>
            <person name="Yan B."/>
        </authorList>
    </citation>
    <scope>NUCLEOTIDE SEQUENCE [LARGE SCALE GENOMIC DNA]</scope>
    <source>
        <strain evidence="2 3">SCAWS-G2</strain>
    </source>
</reference>
<sequence length="50" mass="5639">MTPHQFVLSKRLEQARQLLKTTDLSLSQVALDGAFRARATLPTPSKVTWE</sequence>
<organism evidence="2 3">
    <name type="scientific">Ktedonosporobacter rubrisoli</name>
    <dbReference type="NCBI Taxonomy" id="2509675"/>
    <lineage>
        <taxon>Bacteria</taxon>
        <taxon>Bacillati</taxon>
        <taxon>Chloroflexota</taxon>
        <taxon>Ktedonobacteria</taxon>
        <taxon>Ktedonobacterales</taxon>
        <taxon>Ktedonosporobacteraceae</taxon>
        <taxon>Ktedonosporobacter</taxon>
    </lineage>
</organism>
<keyword evidence="3" id="KW-1185">Reference proteome</keyword>
<dbReference type="EMBL" id="CP035758">
    <property type="protein sequence ID" value="QBD77203.1"/>
    <property type="molecule type" value="Genomic_DNA"/>
</dbReference>
<dbReference type="OrthoDB" id="9809338at2"/>